<dbReference type="Proteomes" id="UP000242875">
    <property type="component" value="Unassembled WGS sequence"/>
</dbReference>
<dbReference type="InterPro" id="IPR019984">
    <property type="entry name" value="Ribosomal_uS17_bact/chlr"/>
</dbReference>
<evidence type="ECO:0000256" key="6">
    <source>
        <dbReference type="ARBA" id="ARBA00023274"/>
    </source>
</evidence>
<accession>A0A261XTC3</accession>
<dbReference type="GO" id="GO:1990904">
    <property type="term" value="C:ribonucleoprotein complex"/>
    <property type="evidence" value="ECO:0007669"/>
    <property type="project" value="UniProtKB-KW"/>
</dbReference>
<dbReference type="Pfam" id="PF00366">
    <property type="entry name" value="Ribosomal_S17"/>
    <property type="match status" value="1"/>
</dbReference>
<dbReference type="CDD" id="cd00364">
    <property type="entry name" value="Ribosomal_uS17"/>
    <property type="match status" value="1"/>
</dbReference>
<keyword evidence="9" id="KW-1185">Reference proteome</keyword>
<evidence type="ECO:0000256" key="4">
    <source>
        <dbReference type="ARBA" id="ARBA00022884"/>
    </source>
</evidence>
<keyword evidence="5" id="KW-0689">Ribosomal protein</keyword>
<dbReference type="AlphaFoldDB" id="A0A261XTC3"/>
<dbReference type="NCBIfam" id="TIGR03635">
    <property type="entry name" value="uS17_bact"/>
    <property type="match status" value="1"/>
</dbReference>
<keyword evidence="3" id="KW-0699">rRNA-binding</keyword>
<evidence type="ECO:0000313" key="9">
    <source>
        <dbReference type="Proteomes" id="UP000242875"/>
    </source>
</evidence>
<dbReference type="HAMAP" id="MF_01345_B">
    <property type="entry name" value="Ribosomal_uS17_B"/>
    <property type="match status" value="1"/>
</dbReference>
<dbReference type="PRINTS" id="PR00973">
    <property type="entry name" value="RIBOSOMALS17"/>
</dbReference>
<dbReference type="InterPro" id="IPR000266">
    <property type="entry name" value="Ribosomal_uS17"/>
</dbReference>
<name>A0A261XTC3_9FUNG</name>
<proteinExistence type="inferred from homology"/>
<dbReference type="GO" id="GO:0005840">
    <property type="term" value="C:ribosome"/>
    <property type="evidence" value="ECO:0007669"/>
    <property type="project" value="UniProtKB-KW"/>
</dbReference>
<dbReference type="Gene3D" id="2.40.50.140">
    <property type="entry name" value="Nucleic acid-binding proteins"/>
    <property type="match status" value="1"/>
</dbReference>
<dbReference type="GO" id="GO:0006412">
    <property type="term" value="P:translation"/>
    <property type="evidence" value="ECO:0007669"/>
    <property type="project" value="InterPro"/>
</dbReference>
<dbReference type="EMBL" id="MVBO01000286">
    <property type="protein sequence ID" value="OZJ01611.1"/>
    <property type="molecule type" value="Genomic_DNA"/>
</dbReference>
<dbReference type="GO" id="GO:0005739">
    <property type="term" value="C:mitochondrion"/>
    <property type="evidence" value="ECO:0007669"/>
    <property type="project" value="TreeGrafter"/>
</dbReference>
<evidence type="ECO:0000256" key="7">
    <source>
        <dbReference type="ARBA" id="ARBA00035251"/>
    </source>
</evidence>
<comment type="caution">
    <text evidence="8">The sequence shown here is derived from an EMBL/GenBank/DDBJ whole genome shotgun (WGS) entry which is preliminary data.</text>
</comment>
<dbReference type="GO" id="GO:0019843">
    <property type="term" value="F:rRNA binding"/>
    <property type="evidence" value="ECO:0007669"/>
    <property type="project" value="UniProtKB-KW"/>
</dbReference>
<organism evidence="8 9">
    <name type="scientific">Bifiguratus adelaidae</name>
    <dbReference type="NCBI Taxonomy" id="1938954"/>
    <lineage>
        <taxon>Eukaryota</taxon>
        <taxon>Fungi</taxon>
        <taxon>Fungi incertae sedis</taxon>
        <taxon>Mucoromycota</taxon>
        <taxon>Mucoromycotina</taxon>
        <taxon>Endogonomycetes</taxon>
        <taxon>Endogonales</taxon>
        <taxon>Endogonales incertae sedis</taxon>
        <taxon>Bifiguratus</taxon>
    </lineage>
</organism>
<evidence type="ECO:0000256" key="2">
    <source>
        <dbReference type="ARBA" id="ARBA00010254"/>
    </source>
</evidence>
<dbReference type="PANTHER" id="PTHR10744">
    <property type="entry name" value="40S RIBOSOMAL PROTEIN S11 FAMILY MEMBER"/>
    <property type="match status" value="1"/>
</dbReference>
<dbReference type="OrthoDB" id="274752at2759"/>
<evidence type="ECO:0000256" key="3">
    <source>
        <dbReference type="ARBA" id="ARBA00022730"/>
    </source>
</evidence>
<comment type="similarity">
    <text evidence="2">Belongs to the universal ribosomal protein uS17 family.</text>
</comment>
<sequence length="91" mass="10360">MRQNFVGLVVGTAMQKTVKVRVTRQKMHPIVQKLIRTHKNYLVHDEASQCKLGDVVRIEACRPLSKNKHFTIAEIVRSNKAFEGWQEGGSS</sequence>
<evidence type="ECO:0000256" key="1">
    <source>
        <dbReference type="ARBA" id="ARBA00002932"/>
    </source>
</evidence>
<dbReference type="GO" id="GO:0003735">
    <property type="term" value="F:structural constituent of ribosome"/>
    <property type="evidence" value="ECO:0007669"/>
    <property type="project" value="InterPro"/>
</dbReference>
<keyword evidence="6" id="KW-0687">Ribonucleoprotein</keyword>
<evidence type="ECO:0000313" key="8">
    <source>
        <dbReference type="EMBL" id="OZJ01611.1"/>
    </source>
</evidence>
<gene>
    <name evidence="8" type="ORF">BZG36_05330</name>
</gene>
<protein>
    <recommendedName>
        <fullName evidence="7">Small ribosomal subunit protein uS17c</fullName>
    </recommendedName>
</protein>
<evidence type="ECO:0000256" key="5">
    <source>
        <dbReference type="ARBA" id="ARBA00022980"/>
    </source>
</evidence>
<dbReference type="PANTHER" id="PTHR10744:SF1">
    <property type="entry name" value="SMALL RIBOSOMAL SUBUNIT PROTEIN US17M"/>
    <property type="match status" value="1"/>
</dbReference>
<comment type="function">
    <text evidence="1">One of the primary rRNA binding proteins, it binds specifically to the 5'-end of 16S ribosomal RNA.</text>
</comment>
<reference evidence="8 9" key="1">
    <citation type="journal article" date="2017" name="Mycologia">
        <title>Bifiguratus adelaidae, gen. et sp. nov., a new member of Mucoromycotina in endophytic and soil-dwelling habitats.</title>
        <authorList>
            <person name="Torres-Cruz T.J."/>
            <person name="Billingsley Tobias T.L."/>
            <person name="Almatruk M."/>
            <person name="Hesse C."/>
            <person name="Kuske C.R."/>
            <person name="Desiro A."/>
            <person name="Benucci G.M."/>
            <person name="Bonito G."/>
            <person name="Stajich J.E."/>
            <person name="Dunlap C."/>
            <person name="Arnold A.E."/>
            <person name="Porras-Alfaro A."/>
        </authorList>
    </citation>
    <scope>NUCLEOTIDE SEQUENCE [LARGE SCALE GENOMIC DNA]</scope>
    <source>
        <strain evidence="8 9">AZ0501</strain>
    </source>
</reference>
<dbReference type="SUPFAM" id="SSF50249">
    <property type="entry name" value="Nucleic acid-binding proteins"/>
    <property type="match status" value="1"/>
</dbReference>
<keyword evidence="4" id="KW-0694">RNA-binding</keyword>
<dbReference type="InterPro" id="IPR012340">
    <property type="entry name" value="NA-bd_OB-fold"/>
</dbReference>
<dbReference type="NCBIfam" id="NF004123">
    <property type="entry name" value="PRK05610.1"/>
    <property type="match status" value="1"/>
</dbReference>